<keyword evidence="4" id="KW-0805">Transcription regulation</keyword>
<evidence type="ECO:0000256" key="3">
    <source>
        <dbReference type="ARBA" id="ARBA00022833"/>
    </source>
</evidence>
<keyword evidence="6" id="KW-0804">Transcription</keyword>
<dbReference type="Gene3D" id="3.30.1490.190">
    <property type="match status" value="1"/>
</dbReference>
<keyword evidence="5" id="KW-0238">DNA-binding</keyword>
<comment type="caution">
    <text evidence="8">The sequence shown here is derived from an EMBL/GenBank/DDBJ whole genome shotgun (WGS) entry which is preliminary data.</text>
</comment>
<dbReference type="Pfam" id="PF01475">
    <property type="entry name" value="FUR"/>
    <property type="match status" value="1"/>
</dbReference>
<evidence type="ECO:0000256" key="5">
    <source>
        <dbReference type="ARBA" id="ARBA00023125"/>
    </source>
</evidence>
<dbReference type="Proteomes" id="UP001555826">
    <property type="component" value="Unassembled WGS sequence"/>
</dbReference>
<dbReference type="PANTHER" id="PTHR33202">
    <property type="entry name" value="ZINC UPTAKE REGULATION PROTEIN"/>
    <property type="match status" value="1"/>
</dbReference>
<comment type="similarity">
    <text evidence="1">Belongs to the Fur family.</text>
</comment>
<dbReference type="InterPro" id="IPR036388">
    <property type="entry name" value="WH-like_DNA-bd_sf"/>
</dbReference>
<dbReference type="EMBL" id="JBFNQN010000021">
    <property type="protein sequence ID" value="MEW9267711.1"/>
    <property type="molecule type" value="Genomic_DNA"/>
</dbReference>
<keyword evidence="9" id="KW-1185">Reference proteome</keyword>
<sequence length="179" mass="18756">MNGTSAPDVDGTSVPDLDLASVPDDLGPALHARGLRLTPQRRSVLAAVRALGHASAEEVAAHLGTRAAEQGGAAGGWRTVDPSTVYRALAVLEEVGLVARTQIDRRVPSFHPVEHGGHLHLVCDGCGAVAEADAGPARELAAVVLSRNDFVVDTGHLALRGRCAACRTRQEQQHPEEHP</sequence>
<dbReference type="RefSeq" id="WP_367641152.1">
    <property type="nucleotide sequence ID" value="NZ_JBFNQN010000021.1"/>
</dbReference>
<evidence type="ECO:0000256" key="2">
    <source>
        <dbReference type="ARBA" id="ARBA00022491"/>
    </source>
</evidence>
<dbReference type="SUPFAM" id="SSF46785">
    <property type="entry name" value="Winged helix' DNA-binding domain"/>
    <property type="match status" value="1"/>
</dbReference>
<evidence type="ECO:0000313" key="9">
    <source>
        <dbReference type="Proteomes" id="UP001555826"/>
    </source>
</evidence>
<organism evidence="8 9">
    <name type="scientific">Kineococcus endophyticus</name>
    <dbReference type="NCBI Taxonomy" id="1181883"/>
    <lineage>
        <taxon>Bacteria</taxon>
        <taxon>Bacillati</taxon>
        <taxon>Actinomycetota</taxon>
        <taxon>Actinomycetes</taxon>
        <taxon>Kineosporiales</taxon>
        <taxon>Kineosporiaceae</taxon>
        <taxon>Kineococcus</taxon>
    </lineage>
</organism>
<reference evidence="8 9" key="1">
    <citation type="submission" date="2024-07" db="EMBL/GenBank/DDBJ databases">
        <authorList>
            <person name="Thanompreechachai J."/>
            <person name="Duangmal K."/>
        </authorList>
    </citation>
    <scope>NUCLEOTIDE SEQUENCE [LARGE SCALE GENOMIC DNA]</scope>
    <source>
        <strain evidence="8 9">KCTC 19886</strain>
    </source>
</reference>
<evidence type="ECO:0000256" key="6">
    <source>
        <dbReference type="ARBA" id="ARBA00023163"/>
    </source>
</evidence>
<keyword evidence="3" id="KW-0862">Zinc</keyword>
<protein>
    <submittedName>
        <fullName evidence="8">Fur family transcriptional regulator</fullName>
    </submittedName>
</protein>
<dbReference type="PANTHER" id="PTHR33202:SF7">
    <property type="entry name" value="FERRIC UPTAKE REGULATION PROTEIN"/>
    <property type="match status" value="1"/>
</dbReference>
<accession>A0ABV3PDI4</accession>
<gene>
    <name evidence="8" type="ORF">AB1207_23460</name>
</gene>
<dbReference type="Gene3D" id="1.10.10.10">
    <property type="entry name" value="Winged helix-like DNA-binding domain superfamily/Winged helix DNA-binding domain"/>
    <property type="match status" value="1"/>
</dbReference>
<proteinExistence type="inferred from homology"/>
<evidence type="ECO:0000256" key="1">
    <source>
        <dbReference type="ARBA" id="ARBA00007957"/>
    </source>
</evidence>
<dbReference type="InterPro" id="IPR043135">
    <property type="entry name" value="Fur_C"/>
</dbReference>
<keyword evidence="2" id="KW-0678">Repressor</keyword>
<name>A0ABV3PDI4_9ACTN</name>
<dbReference type="CDD" id="cd07153">
    <property type="entry name" value="Fur_like"/>
    <property type="match status" value="1"/>
</dbReference>
<evidence type="ECO:0000313" key="8">
    <source>
        <dbReference type="EMBL" id="MEW9267711.1"/>
    </source>
</evidence>
<evidence type="ECO:0000256" key="7">
    <source>
        <dbReference type="SAM" id="MobiDB-lite"/>
    </source>
</evidence>
<feature type="region of interest" description="Disordered" evidence="7">
    <location>
        <begin position="1"/>
        <end position="22"/>
    </location>
</feature>
<dbReference type="InterPro" id="IPR002481">
    <property type="entry name" value="FUR"/>
</dbReference>
<evidence type="ECO:0000256" key="4">
    <source>
        <dbReference type="ARBA" id="ARBA00023015"/>
    </source>
</evidence>
<dbReference type="InterPro" id="IPR036390">
    <property type="entry name" value="WH_DNA-bd_sf"/>
</dbReference>